<feature type="domain" description="DUF2147" evidence="3">
    <location>
        <begin position="175"/>
        <end position="266"/>
    </location>
</feature>
<dbReference type="EMBL" id="FNTH01000001">
    <property type="protein sequence ID" value="SEC03414.1"/>
    <property type="molecule type" value="Genomic_DNA"/>
</dbReference>
<gene>
    <name evidence="4" type="ORF">SAMN05444164_0850</name>
</gene>
<proteinExistence type="predicted"/>
<dbReference type="PRINTS" id="PR01217">
    <property type="entry name" value="PRICHEXTENSN"/>
</dbReference>
<dbReference type="Proteomes" id="UP000198992">
    <property type="component" value="Unassembled WGS sequence"/>
</dbReference>
<keyword evidence="2" id="KW-0732">Signal</keyword>
<feature type="region of interest" description="Disordered" evidence="1">
    <location>
        <begin position="36"/>
        <end position="167"/>
    </location>
</feature>
<dbReference type="PANTHER" id="PTHR36919:SF2">
    <property type="entry name" value="BLL6627 PROTEIN"/>
    <property type="match status" value="1"/>
</dbReference>
<dbReference type="Gene3D" id="2.40.128.520">
    <property type="match status" value="1"/>
</dbReference>
<dbReference type="InterPro" id="IPR017201">
    <property type="entry name" value="UCP037429"/>
</dbReference>
<reference evidence="4 5" key="1">
    <citation type="submission" date="2016-10" db="EMBL/GenBank/DDBJ databases">
        <authorList>
            <person name="de Groot N.N."/>
        </authorList>
    </citation>
    <scope>NUCLEOTIDE SEQUENCE [LARGE SCALE GENOMIC DNA]</scope>
    <source>
        <strain evidence="4 5">MT12</strain>
    </source>
</reference>
<dbReference type="RefSeq" id="WP_092114438.1">
    <property type="nucleotide sequence ID" value="NZ_FNTH01000001.1"/>
</dbReference>
<evidence type="ECO:0000313" key="4">
    <source>
        <dbReference type="EMBL" id="SEC03414.1"/>
    </source>
</evidence>
<dbReference type="Pfam" id="PF09917">
    <property type="entry name" value="DUF2147"/>
    <property type="match status" value="1"/>
</dbReference>
<evidence type="ECO:0000256" key="2">
    <source>
        <dbReference type="SAM" id="SignalP"/>
    </source>
</evidence>
<protein>
    <submittedName>
        <fullName evidence="4">Uncharacterized conserved protein, DUF2147 family</fullName>
    </submittedName>
</protein>
<feature type="compositionally biased region" description="Low complexity" evidence="1">
    <location>
        <begin position="135"/>
        <end position="147"/>
    </location>
</feature>
<feature type="compositionally biased region" description="Low complexity" evidence="1">
    <location>
        <begin position="76"/>
        <end position="125"/>
    </location>
</feature>
<feature type="compositionally biased region" description="Basic and acidic residues" evidence="1">
    <location>
        <begin position="59"/>
        <end position="74"/>
    </location>
</feature>
<dbReference type="PANTHER" id="PTHR36919">
    <property type="entry name" value="BLR1215 PROTEIN"/>
    <property type="match status" value="1"/>
</dbReference>
<evidence type="ECO:0000313" key="5">
    <source>
        <dbReference type="Proteomes" id="UP000198992"/>
    </source>
</evidence>
<sequence length="268" mass="27596">MRKLLAIATLVLASTATAQAQYTFDYGGRTIRIDPHRGTVSIPGVYDNTGRSTKRAKHKDAEQKHEAAPKDPRTDSPSMPAAPPAAAASPSPTAVDQAAAPAAPAPTATTTEPANTSVAPATVATTPPPPPAPPIVQQSAAPASAKPTPAPTVGAVSPAPKPAANPVQAANSPLGVWLTEEKEGKVRIEQCGANLCGYSVDKKSNANGEQVLINMKPGKDKWSGRIFDPNSGSTYDSTIALKSPDTLRVQGCAFGGMFCGGQTWTRVN</sequence>
<feature type="signal peptide" evidence="2">
    <location>
        <begin position="1"/>
        <end position="20"/>
    </location>
</feature>
<dbReference type="PIRSF" id="PIRSF037429">
    <property type="entry name" value="UCP037429"/>
    <property type="match status" value="1"/>
</dbReference>
<accession>A0A1H4P848</accession>
<name>A0A1H4P848_9BRAD</name>
<organism evidence="4 5">
    <name type="scientific">Bradyrhizobium erythrophlei</name>
    <dbReference type="NCBI Taxonomy" id="1437360"/>
    <lineage>
        <taxon>Bacteria</taxon>
        <taxon>Pseudomonadati</taxon>
        <taxon>Pseudomonadota</taxon>
        <taxon>Alphaproteobacteria</taxon>
        <taxon>Hyphomicrobiales</taxon>
        <taxon>Nitrobacteraceae</taxon>
        <taxon>Bradyrhizobium</taxon>
    </lineage>
</organism>
<evidence type="ECO:0000256" key="1">
    <source>
        <dbReference type="SAM" id="MobiDB-lite"/>
    </source>
</evidence>
<feature type="chain" id="PRO_5011639263" evidence="2">
    <location>
        <begin position="21"/>
        <end position="268"/>
    </location>
</feature>
<evidence type="ECO:0000259" key="3">
    <source>
        <dbReference type="Pfam" id="PF09917"/>
    </source>
</evidence>
<dbReference type="OrthoDB" id="9811671at2"/>
<dbReference type="AlphaFoldDB" id="A0A1H4P848"/>
<dbReference type="InterPro" id="IPR019223">
    <property type="entry name" value="DUF2147"/>
</dbReference>